<dbReference type="InterPro" id="IPR048000">
    <property type="entry name" value="TnsA-like"/>
</dbReference>
<reference evidence="1" key="1">
    <citation type="submission" date="2023-02" db="EMBL/GenBank/DDBJ databases">
        <title>Kitasatospora phosalacinea NBRC 14627.</title>
        <authorList>
            <person name="Ichikawa N."/>
            <person name="Sato H."/>
            <person name="Tonouchi N."/>
        </authorList>
    </citation>
    <scope>NUCLEOTIDE SEQUENCE</scope>
    <source>
        <strain evidence="1">NBRC 14627</strain>
    </source>
</reference>
<dbReference type="Proteomes" id="UP001165041">
    <property type="component" value="Unassembled WGS sequence"/>
</dbReference>
<proteinExistence type="predicted"/>
<accession>A0A9W6QFY8</accession>
<evidence type="ECO:0000313" key="1">
    <source>
        <dbReference type="EMBL" id="GLW75404.1"/>
    </source>
</evidence>
<evidence type="ECO:0008006" key="3">
    <source>
        <dbReference type="Google" id="ProtNLM"/>
    </source>
</evidence>
<sequence>MSASSTLGTGFGSVVWSASCTVDDLLVAYEPGPADGAGLDVGPGWKRRWTTTWCLDGAELVCPVAELEGVPVGRTRPVRGFSWHPRQGHRPGLELLVSTGRLHGFESLEERRFLRAADFAGSVRDVLSQPFRLRYRAAGRSRTHIPDYLVVTRGGRWLVDVRPLHLVKDVDRPGFVAAAELARTVGWQYSVVAGWRPHVSGAIEALRAEARPMSHLLDLQERMVAVLADGAMPFGDLVRATSFPVMARAHALHLLWHRRIGVDLAEPLGDGSVVALAGGAPR</sequence>
<evidence type="ECO:0000313" key="2">
    <source>
        <dbReference type="Proteomes" id="UP001165041"/>
    </source>
</evidence>
<protein>
    <recommendedName>
        <fullName evidence="3">TnsA-like heteromeric transposase endonuclease subunit</fullName>
    </recommendedName>
</protein>
<gene>
    <name evidence="1" type="ORF">Kpho02_77010</name>
</gene>
<comment type="caution">
    <text evidence="1">The sequence shown here is derived from an EMBL/GenBank/DDBJ whole genome shotgun (WGS) entry which is preliminary data.</text>
</comment>
<dbReference type="RefSeq" id="WP_285740929.1">
    <property type="nucleotide sequence ID" value="NZ_BSSA01000060.1"/>
</dbReference>
<dbReference type="NCBIfam" id="NF033179">
    <property type="entry name" value="TnsA_like_Actin"/>
    <property type="match status" value="1"/>
</dbReference>
<name>A0A9W6QFY8_9ACTN</name>
<dbReference type="EMBL" id="BSSA01000060">
    <property type="protein sequence ID" value="GLW75404.1"/>
    <property type="molecule type" value="Genomic_DNA"/>
</dbReference>
<organism evidence="1 2">
    <name type="scientific">Kitasatospora phosalacinea</name>
    <dbReference type="NCBI Taxonomy" id="2065"/>
    <lineage>
        <taxon>Bacteria</taxon>
        <taxon>Bacillati</taxon>
        <taxon>Actinomycetota</taxon>
        <taxon>Actinomycetes</taxon>
        <taxon>Kitasatosporales</taxon>
        <taxon>Streptomycetaceae</taxon>
        <taxon>Kitasatospora</taxon>
    </lineage>
</organism>
<dbReference type="AlphaFoldDB" id="A0A9W6QFY8"/>